<dbReference type="GO" id="GO:0000987">
    <property type="term" value="F:cis-regulatory region sequence-specific DNA binding"/>
    <property type="evidence" value="ECO:0007669"/>
    <property type="project" value="UniProtKB-ARBA"/>
</dbReference>
<dbReference type="PROSITE" id="PS50110">
    <property type="entry name" value="RESPONSE_REGULATORY"/>
    <property type="match status" value="1"/>
</dbReference>
<dbReference type="Gene3D" id="1.10.10.10">
    <property type="entry name" value="Winged helix-like DNA-binding domain superfamily/Winged helix DNA-binding domain"/>
    <property type="match status" value="1"/>
</dbReference>
<keyword evidence="4" id="KW-0902">Two-component regulatory system</keyword>
<dbReference type="PANTHER" id="PTHR48111:SF50">
    <property type="entry name" value="KDP OPERON TRANSCRIPTIONAL REGULATORY PROTEIN KDPE"/>
    <property type="match status" value="1"/>
</dbReference>
<dbReference type="InterPro" id="IPR001867">
    <property type="entry name" value="OmpR/PhoB-type_DNA-bd"/>
</dbReference>
<dbReference type="PANTHER" id="PTHR48111">
    <property type="entry name" value="REGULATOR OF RPOS"/>
    <property type="match status" value="1"/>
</dbReference>
<feature type="region of interest" description="Disordered" evidence="10">
    <location>
        <begin position="214"/>
        <end position="234"/>
    </location>
</feature>
<feature type="domain" description="OmpR/PhoB-type" evidence="12">
    <location>
        <begin position="128"/>
        <end position="234"/>
    </location>
</feature>
<keyword evidence="6 9" id="KW-0238">DNA-binding</keyword>
<dbReference type="SUPFAM" id="SSF46894">
    <property type="entry name" value="C-terminal effector domain of the bipartite response regulators"/>
    <property type="match status" value="1"/>
</dbReference>
<evidence type="ECO:0000259" key="11">
    <source>
        <dbReference type="PROSITE" id="PS50110"/>
    </source>
</evidence>
<name>A0A941IHI8_9ACTN</name>
<dbReference type="InterPro" id="IPR016032">
    <property type="entry name" value="Sig_transdc_resp-reg_C-effctor"/>
</dbReference>
<dbReference type="Pfam" id="PF00486">
    <property type="entry name" value="Trans_reg_C"/>
    <property type="match status" value="1"/>
</dbReference>
<evidence type="ECO:0000256" key="6">
    <source>
        <dbReference type="ARBA" id="ARBA00023125"/>
    </source>
</evidence>
<dbReference type="Pfam" id="PF00072">
    <property type="entry name" value="Response_reg"/>
    <property type="match status" value="1"/>
</dbReference>
<keyword evidence="3 8" id="KW-0597">Phosphoprotein</keyword>
<gene>
    <name evidence="13" type="ORF">KDK95_13105</name>
</gene>
<comment type="caution">
    <text evidence="13">The sequence shown here is derived from an EMBL/GenBank/DDBJ whole genome shotgun (WGS) entry which is preliminary data.</text>
</comment>
<keyword evidence="5" id="KW-0805">Transcription regulation</keyword>
<feature type="domain" description="Response regulatory" evidence="11">
    <location>
        <begin position="3"/>
        <end position="116"/>
    </location>
</feature>
<evidence type="ECO:0000256" key="5">
    <source>
        <dbReference type="ARBA" id="ARBA00023015"/>
    </source>
</evidence>
<dbReference type="GO" id="GO:0005829">
    <property type="term" value="C:cytosol"/>
    <property type="evidence" value="ECO:0007669"/>
    <property type="project" value="TreeGrafter"/>
</dbReference>
<dbReference type="Proteomes" id="UP000676325">
    <property type="component" value="Unassembled WGS sequence"/>
</dbReference>
<feature type="DNA-binding region" description="OmpR/PhoB-type" evidence="9">
    <location>
        <begin position="128"/>
        <end position="234"/>
    </location>
</feature>
<dbReference type="PROSITE" id="PS51755">
    <property type="entry name" value="OMPR_PHOB"/>
    <property type="match status" value="1"/>
</dbReference>
<keyword evidence="14" id="KW-1185">Reference proteome</keyword>
<reference evidence="13" key="1">
    <citation type="submission" date="2021-04" db="EMBL/GenBank/DDBJ databases">
        <title>Genome based classification of Actinospica acidithermotolerans sp. nov., an actinobacterium isolated from an Indonesian hot spring.</title>
        <authorList>
            <person name="Kusuma A.B."/>
            <person name="Putra K.E."/>
            <person name="Nafisah S."/>
            <person name="Loh J."/>
            <person name="Nouioui I."/>
            <person name="Goodfellow M."/>
        </authorList>
    </citation>
    <scope>NUCLEOTIDE SEQUENCE</scope>
    <source>
        <strain evidence="13">MGRD01-02</strain>
    </source>
</reference>
<dbReference type="InterPro" id="IPR001789">
    <property type="entry name" value="Sig_transdc_resp-reg_receiver"/>
</dbReference>
<dbReference type="GO" id="GO:0042802">
    <property type="term" value="F:identical protein binding"/>
    <property type="evidence" value="ECO:0007669"/>
    <property type="project" value="UniProtKB-ARBA"/>
</dbReference>
<evidence type="ECO:0000313" key="14">
    <source>
        <dbReference type="Proteomes" id="UP000676325"/>
    </source>
</evidence>
<dbReference type="GO" id="GO:0032993">
    <property type="term" value="C:protein-DNA complex"/>
    <property type="evidence" value="ECO:0007669"/>
    <property type="project" value="TreeGrafter"/>
</dbReference>
<evidence type="ECO:0000256" key="8">
    <source>
        <dbReference type="PROSITE-ProRule" id="PRU00169"/>
    </source>
</evidence>
<keyword evidence="7" id="KW-0804">Transcription</keyword>
<dbReference type="AlphaFoldDB" id="A0A941IHI8"/>
<evidence type="ECO:0000256" key="1">
    <source>
        <dbReference type="ARBA" id="ARBA00004496"/>
    </source>
</evidence>
<dbReference type="CDD" id="cd00383">
    <property type="entry name" value="trans_reg_C"/>
    <property type="match status" value="1"/>
</dbReference>
<comment type="subcellular location">
    <subcellularLocation>
        <location evidence="1">Cytoplasm</location>
    </subcellularLocation>
</comment>
<evidence type="ECO:0000259" key="12">
    <source>
        <dbReference type="PROSITE" id="PS51755"/>
    </source>
</evidence>
<organism evidence="13 14">
    <name type="scientific">Actinospica acidithermotolerans</name>
    <dbReference type="NCBI Taxonomy" id="2828514"/>
    <lineage>
        <taxon>Bacteria</taxon>
        <taxon>Bacillati</taxon>
        <taxon>Actinomycetota</taxon>
        <taxon>Actinomycetes</taxon>
        <taxon>Catenulisporales</taxon>
        <taxon>Actinospicaceae</taxon>
        <taxon>Actinospica</taxon>
    </lineage>
</organism>
<evidence type="ECO:0000256" key="7">
    <source>
        <dbReference type="ARBA" id="ARBA00023163"/>
    </source>
</evidence>
<accession>A0A941IHI8</accession>
<sequence>MTRVLVVDDAPELLRTLRIMLSARQYEVVVAVDGAAGLDAAARHVPDLVILDLALPDMDGTEVLAGLRAWSRAPVLVLSGRSEPDDMVNALDAGADDYVTKPFIPEVLLARLRALQRRAAGLDALEDALVVPIGHYSVDFTAKTVDKQVDAPGKPAQQVHLTRTEWAILEVLVSNAGRLVPGDELHRQVWGPAQENQASHLRFHLSRLRQKLEPEPSRPRQLITEPGMGYRFQP</sequence>
<dbReference type="GO" id="GO:0000156">
    <property type="term" value="F:phosphorelay response regulator activity"/>
    <property type="evidence" value="ECO:0007669"/>
    <property type="project" value="TreeGrafter"/>
</dbReference>
<evidence type="ECO:0000256" key="10">
    <source>
        <dbReference type="SAM" id="MobiDB-lite"/>
    </source>
</evidence>
<evidence type="ECO:0000256" key="9">
    <source>
        <dbReference type="PROSITE-ProRule" id="PRU01091"/>
    </source>
</evidence>
<dbReference type="InterPro" id="IPR036388">
    <property type="entry name" value="WH-like_DNA-bd_sf"/>
</dbReference>
<dbReference type="FunFam" id="3.40.50.2300:FF:000021">
    <property type="entry name" value="Two-component system response regulator KdpE"/>
    <property type="match status" value="1"/>
</dbReference>
<dbReference type="InterPro" id="IPR011006">
    <property type="entry name" value="CheY-like_superfamily"/>
</dbReference>
<dbReference type="EMBL" id="JAGSOH010000030">
    <property type="protein sequence ID" value="MBR7827249.1"/>
    <property type="molecule type" value="Genomic_DNA"/>
</dbReference>
<evidence type="ECO:0000256" key="4">
    <source>
        <dbReference type="ARBA" id="ARBA00023012"/>
    </source>
</evidence>
<feature type="modified residue" description="4-aspartylphosphate" evidence="8">
    <location>
        <position position="52"/>
    </location>
</feature>
<dbReference type="SUPFAM" id="SSF52172">
    <property type="entry name" value="CheY-like"/>
    <property type="match status" value="1"/>
</dbReference>
<dbReference type="SMART" id="SM00448">
    <property type="entry name" value="REC"/>
    <property type="match status" value="1"/>
</dbReference>
<dbReference type="RefSeq" id="WP_212518393.1">
    <property type="nucleotide sequence ID" value="NZ_JAGSOH010000030.1"/>
</dbReference>
<evidence type="ECO:0000256" key="2">
    <source>
        <dbReference type="ARBA" id="ARBA00022490"/>
    </source>
</evidence>
<keyword evidence="2" id="KW-0963">Cytoplasm</keyword>
<dbReference type="Gene3D" id="3.40.50.2300">
    <property type="match status" value="1"/>
</dbReference>
<evidence type="ECO:0000256" key="3">
    <source>
        <dbReference type="ARBA" id="ARBA00022553"/>
    </source>
</evidence>
<proteinExistence type="predicted"/>
<dbReference type="SMART" id="SM00862">
    <property type="entry name" value="Trans_reg_C"/>
    <property type="match status" value="1"/>
</dbReference>
<dbReference type="GO" id="GO:0045893">
    <property type="term" value="P:positive regulation of DNA-templated transcription"/>
    <property type="evidence" value="ECO:0007669"/>
    <property type="project" value="UniProtKB-ARBA"/>
</dbReference>
<evidence type="ECO:0000313" key="13">
    <source>
        <dbReference type="EMBL" id="MBR7827249.1"/>
    </source>
</evidence>
<dbReference type="InterPro" id="IPR039420">
    <property type="entry name" value="WalR-like"/>
</dbReference>
<protein>
    <submittedName>
        <fullName evidence="13">Response regulator transcription factor</fullName>
    </submittedName>
</protein>